<feature type="region of interest" description="C-terminal hotdog fold" evidence="8">
    <location>
        <begin position="1118"/>
        <end position="1272"/>
    </location>
</feature>
<dbReference type="InterPro" id="IPR016039">
    <property type="entry name" value="Thiolase-like"/>
</dbReference>
<evidence type="ECO:0000256" key="1">
    <source>
        <dbReference type="ARBA" id="ARBA00022450"/>
    </source>
</evidence>
<proteinExistence type="predicted"/>
<name>A0A8H4W3H8_9HELO</name>
<dbReference type="InterPro" id="IPR014043">
    <property type="entry name" value="Acyl_transferase_dom"/>
</dbReference>
<dbReference type="InterPro" id="IPR032821">
    <property type="entry name" value="PKS_assoc"/>
</dbReference>
<dbReference type="GO" id="GO:0008270">
    <property type="term" value="F:zinc ion binding"/>
    <property type="evidence" value="ECO:0007669"/>
    <property type="project" value="InterPro"/>
</dbReference>
<dbReference type="Pfam" id="PF00109">
    <property type="entry name" value="ketoacyl-synt"/>
    <property type="match status" value="1"/>
</dbReference>
<evidence type="ECO:0000256" key="5">
    <source>
        <dbReference type="ARBA" id="ARBA00023002"/>
    </source>
</evidence>
<evidence type="ECO:0000259" key="11">
    <source>
        <dbReference type="PROSITE" id="PS52019"/>
    </source>
</evidence>
<dbReference type="InterPro" id="IPR016035">
    <property type="entry name" value="Acyl_Trfase/lysoPLipase"/>
</dbReference>
<dbReference type="SUPFAM" id="SSF55048">
    <property type="entry name" value="Probable ACP-binding domain of malonyl-CoA ACP transacylase"/>
    <property type="match status" value="1"/>
</dbReference>
<dbReference type="InterPro" id="IPR020806">
    <property type="entry name" value="PKS_PP-bd"/>
</dbReference>
<dbReference type="Pfam" id="PF02801">
    <property type="entry name" value="Ketoacyl-synt_C"/>
    <property type="match status" value="1"/>
</dbReference>
<dbReference type="CDD" id="cd05195">
    <property type="entry name" value="enoyl_red"/>
    <property type="match status" value="1"/>
</dbReference>
<dbReference type="Gene3D" id="3.40.366.10">
    <property type="entry name" value="Malonyl-Coenzyme A Acyl Carrier Protein, domain 2"/>
    <property type="match status" value="1"/>
</dbReference>
<dbReference type="PROSITE" id="PS00012">
    <property type="entry name" value="PHOSPHOPANTETHEINE"/>
    <property type="match status" value="1"/>
</dbReference>
<dbReference type="InterPro" id="IPR020843">
    <property type="entry name" value="ER"/>
</dbReference>
<dbReference type="GO" id="GO:0031177">
    <property type="term" value="F:phosphopantetheine binding"/>
    <property type="evidence" value="ECO:0007669"/>
    <property type="project" value="InterPro"/>
</dbReference>
<dbReference type="Pfam" id="PF23297">
    <property type="entry name" value="ACP_SdgA_C"/>
    <property type="match status" value="1"/>
</dbReference>
<sequence>MGDATTQDNHSVAITGLSCRFPGDGDDLGNFWDSICEGKSAWSKIPKERFNVDAFWSPSKNRNTSITKGAHFLKEEVSKFDANFFSLPKKEVEAMDPQQRIMVEVVYEALEKAGLPLEKIAGTRTGVFMGHFTSDYKEMVYRDPENAPSYSITGACKTSLANRISWLFDLKGPSFALDTACSSSLVALHLACQSLRSGESDIAIVGGTSLLLNPEMFMYLSNQAFLSPDGKCKSFDESANGYGRGEGFGCVVLKRIDDAVSTGDPIRAVIRGTGSNQDGHTKGFTLPSADAQAALIKETYQRAGLDLKSTGYVEAHGTGTQAGDVQETEALARTLAASHSAENKLIVGSVKSNIGHLEAAAGIAGIVKAVLILENGVIPPSINFQKGNPKIKFDEWKIKIPTALTPWPTDGLRRISNASFGYGGTNAHAILDDAYSYLKRRSISGNHYTKVSHATHPVNDVPKINGFHEHQGPRLFVLSAADKEGLQRVKSPLSDYVKEKAVKLEQNSGDATIFMRELAYTLSERRSHLQWKTYGIASSPDELSEVLKDKESLAFVSQSSRSPRIGFVFTGQGAQWPRMGAELMEYQTFRASVSAADTYLREECECPWSAAEELQKGKSTSQLHLAAYSQTLCTVLQVALVDLLKTWDVSPKAVVGHSSGEIAAAYCMGALTKEDAWKIAYYRGILSSEMKDVAPELDGSMMAVGLSPEKAEEWISKISHGEVVVACVNSPSSVTLSGDTPGIDELLALLKEEGIFARKLQVDTAYHSPHMQMVAQDYYEALADIEPLQASGECTMHSSVTGALIEASQLGAVNWVKNLTSPVQFSSAIYDMLRPMKKSKRADNNAVDLLLEIGPHSALQGPATQTLKAHGIINIPYQSVITRNQSGVQTAMSLVGALFTQGVPVNISQVNNDGSTHITTPKPLVDLPKYPWKHSQRYWHESRIEAEYLSRETPKLSLLGAPSPSVGDRERLWRGFVRLSEEPWIADHKILGEVLYPGAGYLAMALESAYQTADKNKKIAAYKLKEVQFTSAAIISEGNDLECIVQLRPHIIGTRDSSSTWTEFVVTSSADGKTLRKNCSGLLIIEYEPAEGSDMKRERDLELQVSKNQYLEAKRSCTNALTPTEFYTDLASMGLIYGPSFANLTAINNRDGQSVCSVQIPDVQARTLEGSDRPHIIHPGTLDAIFHLAFAAIKGGKANVSSAMVPRFIDEVIISAKVPFKPGTNLPGFSNSAKHGFKELKADIVIFDENENLPIVEIAGFLCMEISGGSLGNAAETKPKAISSKLSWRPAIDLLSVEEQRIALEKSTNLNKLAEYLRLLHHSNAALSILEVDLESEHSSPTVLCPTLDGFKGILRTGEYIIACQDDARKSKFQEDPSLDPNITVEVLDIEKELSSEILKDQSYDVIVVSNLDAIAGKIAVIENMIKLLKEGGKICVVQANNEFEEVKRLLRNKGIKTMVFPGLEDSRLQQHGLIIGSQGGITQTSGGGIEVTIIEAAKPSKAAQIVATELAYVLEKLDYKTHRFTWGSDVTRLKNKSCISLVELDTSLLRDLTEPDFVSIKNLILDTANTFWAVGFDDPSAFMINGLARVVRNETPGMLFRTLHATKNSEHLGQLIGWAFHSKTADDEFLVQDGLLQVSRIEEDAALNQEINDLLPGTQLKILSIPLNQAQYPLKLCVQTPGMLDSLCFEADDLPETELEDEKIEIEVKATALNFREVMVAMGQISGAKLGLDASGIVRRVGASVTKFKVGDRVAMYGHGSHRTVHRSRADYCALIPDGLSFEQAATIPTVHGTAWNALVRLARVQKGQSILVHAAAGGVGQAAIQIAKHFEMEIFATVSSGAKRKLIRDEYGILDDHIFNSRDLSYVKGIKRMTKGRGVDVVLNSLSGEALRQTWHCIAPFGYFLEIGIKDILNNTGLDMKPFLQDATFSFFNLTHIENSRPDIMAAIIEGAFDFQRRGITRPISPLVTYPISEMESAFRLMQTGKHLGKIALTWSEEHVIPVIQRESNSPKINPDGAYILAGGLGGLGRSLSMKLVGLGARKLCFLSRSGSDSVQAKGLVRDLEGQQVQVRVYKCDIADEKAVATVVKRCQSDLGDIRGVFQCAMVLRDTLFMNMTYEQWIESTRPKVQGSWNLHQNLPNVDFFITLSSFSAIFGNRGQSNYAAAGAYEDALAHYRRAHGQHATTLDLGIMRDIGVLAETGITESLREWEKPYGIREIEFLALMERAIAGDITGTISPQVLTGLATAGSAFAAGITPPFYLDNARFSIMARTDIRGQTSATAGDSVSAQMLISQAKSFEEAADYVLTALVKHVAKMLQASASEIDTSRFLHSYGIDSLVAIEIVNWALKEIKSNITVFDVLAGVPMTTTANKIAEKSGALPKELVRV</sequence>
<dbReference type="InterPro" id="IPR013149">
    <property type="entry name" value="ADH-like_C"/>
</dbReference>
<dbReference type="Gene3D" id="3.90.180.10">
    <property type="entry name" value="Medium-chain alcohol dehydrogenases, catalytic domain"/>
    <property type="match status" value="1"/>
</dbReference>
<dbReference type="PROSITE" id="PS52004">
    <property type="entry name" value="KS3_2"/>
    <property type="match status" value="1"/>
</dbReference>
<dbReference type="InterPro" id="IPR020841">
    <property type="entry name" value="PKS_Beta-ketoAc_synthase_dom"/>
</dbReference>
<dbReference type="InterPro" id="IPR013154">
    <property type="entry name" value="ADH-like_N"/>
</dbReference>
<dbReference type="SUPFAM" id="SSF50129">
    <property type="entry name" value="GroES-like"/>
    <property type="match status" value="1"/>
</dbReference>
<dbReference type="InterPro" id="IPR016036">
    <property type="entry name" value="Malonyl_transacylase_ACP-bd"/>
</dbReference>
<dbReference type="SUPFAM" id="SSF51735">
    <property type="entry name" value="NAD(P)-binding Rossmann-fold domains"/>
    <property type="match status" value="2"/>
</dbReference>
<dbReference type="SUPFAM" id="SSF52151">
    <property type="entry name" value="FabD/lysophospholipase-like"/>
    <property type="match status" value="1"/>
</dbReference>
<feature type="domain" description="PKS/mFAS DH" evidence="11">
    <location>
        <begin position="956"/>
        <end position="1272"/>
    </location>
</feature>
<dbReference type="GO" id="GO:1901336">
    <property type="term" value="P:lactone biosynthetic process"/>
    <property type="evidence" value="ECO:0007669"/>
    <property type="project" value="UniProtKB-ARBA"/>
</dbReference>
<dbReference type="InterPro" id="IPR020807">
    <property type="entry name" value="PKS_DH"/>
</dbReference>
<keyword evidence="6" id="KW-0511">Multifunctional enzyme</keyword>
<keyword evidence="5" id="KW-0560">Oxidoreductase</keyword>
<dbReference type="SUPFAM" id="SSF47336">
    <property type="entry name" value="ACP-like"/>
    <property type="match status" value="1"/>
</dbReference>
<dbReference type="FunFam" id="3.40.50.720:FF:000209">
    <property type="entry name" value="Polyketide synthase Pks12"/>
    <property type="match status" value="1"/>
</dbReference>
<dbReference type="Pfam" id="PF08659">
    <property type="entry name" value="KR"/>
    <property type="match status" value="1"/>
</dbReference>
<evidence type="ECO:0000259" key="10">
    <source>
        <dbReference type="PROSITE" id="PS52004"/>
    </source>
</evidence>
<dbReference type="GO" id="GO:0004312">
    <property type="term" value="F:fatty acid synthase activity"/>
    <property type="evidence" value="ECO:0007669"/>
    <property type="project" value="TreeGrafter"/>
</dbReference>
<dbReference type="InterPro" id="IPR042104">
    <property type="entry name" value="PKS_dehydratase_sf"/>
</dbReference>
<evidence type="ECO:0000256" key="4">
    <source>
        <dbReference type="ARBA" id="ARBA00022857"/>
    </source>
</evidence>
<keyword evidence="13" id="KW-1185">Reference proteome</keyword>
<comment type="caution">
    <text evidence="12">The sequence shown here is derived from an EMBL/GenBank/DDBJ whole genome shotgun (WGS) entry which is preliminary data.</text>
</comment>
<dbReference type="Gene3D" id="3.10.129.110">
    <property type="entry name" value="Polyketide synthase dehydratase"/>
    <property type="match status" value="1"/>
</dbReference>
<dbReference type="GO" id="GO:0004315">
    <property type="term" value="F:3-oxoacyl-[acyl-carrier-protein] synthase activity"/>
    <property type="evidence" value="ECO:0007669"/>
    <property type="project" value="InterPro"/>
</dbReference>
<dbReference type="InterPro" id="IPR049552">
    <property type="entry name" value="PKS_DH_N"/>
</dbReference>
<feature type="region of interest" description="N-terminal hotdog fold" evidence="8">
    <location>
        <begin position="956"/>
        <end position="1090"/>
    </location>
</feature>
<dbReference type="PANTHER" id="PTHR43775">
    <property type="entry name" value="FATTY ACID SYNTHASE"/>
    <property type="match status" value="1"/>
</dbReference>
<dbReference type="Pfam" id="PF21089">
    <property type="entry name" value="PKS_DH_N"/>
    <property type="match status" value="1"/>
</dbReference>
<dbReference type="GO" id="GO:0006633">
    <property type="term" value="P:fatty acid biosynthetic process"/>
    <property type="evidence" value="ECO:0007669"/>
    <property type="project" value="InterPro"/>
</dbReference>
<dbReference type="InterPro" id="IPR029063">
    <property type="entry name" value="SAM-dependent_MTases_sf"/>
</dbReference>
<dbReference type="InterPro" id="IPR057326">
    <property type="entry name" value="KR_dom"/>
</dbReference>
<dbReference type="CDD" id="cd00833">
    <property type="entry name" value="PKS"/>
    <property type="match status" value="1"/>
</dbReference>
<dbReference type="InterPro" id="IPR014030">
    <property type="entry name" value="Ketoacyl_synth_N"/>
</dbReference>
<evidence type="ECO:0000256" key="3">
    <source>
        <dbReference type="ARBA" id="ARBA00022679"/>
    </source>
</evidence>
<keyword evidence="2" id="KW-0597">Phosphoprotein</keyword>
<dbReference type="SMART" id="SM00829">
    <property type="entry name" value="PKS_ER"/>
    <property type="match status" value="1"/>
</dbReference>
<dbReference type="PANTHER" id="PTHR43775:SF29">
    <property type="entry name" value="ASPERFURANONE POLYKETIDE SYNTHASE AFOG-RELATED"/>
    <property type="match status" value="1"/>
</dbReference>
<accession>A0A8H4W3H8</accession>
<dbReference type="SMART" id="SM00826">
    <property type="entry name" value="PKS_DH"/>
    <property type="match status" value="1"/>
</dbReference>
<dbReference type="OrthoDB" id="329835at2759"/>
<keyword evidence="3" id="KW-0808">Transferase</keyword>
<dbReference type="GO" id="GO:0044550">
    <property type="term" value="P:secondary metabolite biosynthetic process"/>
    <property type="evidence" value="ECO:0007669"/>
    <property type="project" value="TreeGrafter"/>
</dbReference>
<dbReference type="SUPFAM" id="SSF53901">
    <property type="entry name" value="Thiolase-like"/>
    <property type="match status" value="1"/>
</dbReference>
<dbReference type="InterPro" id="IPR036736">
    <property type="entry name" value="ACP-like_sf"/>
</dbReference>
<dbReference type="InterPro" id="IPR018201">
    <property type="entry name" value="Ketoacyl_synth_AS"/>
</dbReference>
<evidence type="ECO:0000256" key="8">
    <source>
        <dbReference type="PROSITE-ProRule" id="PRU01363"/>
    </source>
</evidence>
<dbReference type="SUPFAM" id="SSF53335">
    <property type="entry name" value="S-adenosyl-L-methionine-dependent methyltransferases"/>
    <property type="match status" value="1"/>
</dbReference>
<dbReference type="InterPro" id="IPR009081">
    <property type="entry name" value="PP-bd_ACP"/>
</dbReference>
<dbReference type="Gene3D" id="3.40.50.720">
    <property type="entry name" value="NAD(P)-binding Rossmann-like Domain"/>
    <property type="match status" value="2"/>
</dbReference>
<dbReference type="InterPro" id="IPR001227">
    <property type="entry name" value="Ac_transferase_dom_sf"/>
</dbReference>
<feature type="domain" description="Ketosynthase family 3 (KS3)" evidence="10">
    <location>
        <begin position="9"/>
        <end position="433"/>
    </location>
</feature>
<dbReference type="Pfam" id="PF16197">
    <property type="entry name" value="KAsynt_C_assoc"/>
    <property type="match status" value="1"/>
</dbReference>
<dbReference type="InterPro" id="IPR014031">
    <property type="entry name" value="Ketoacyl_synth_C"/>
</dbReference>
<dbReference type="InterPro" id="IPR049551">
    <property type="entry name" value="PKS_DH_C"/>
</dbReference>
<feature type="domain" description="Carrier" evidence="9">
    <location>
        <begin position="2303"/>
        <end position="2380"/>
    </location>
</feature>
<dbReference type="Pfam" id="PF14765">
    <property type="entry name" value="PS-DH"/>
    <property type="match status" value="1"/>
</dbReference>
<dbReference type="Gene3D" id="3.40.50.150">
    <property type="entry name" value="Vaccinia Virus protein VP39"/>
    <property type="match status" value="1"/>
</dbReference>
<dbReference type="FunFam" id="3.40.47.10:FF:000019">
    <property type="entry name" value="Polyketide synthase type I"/>
    <property type="match status" value="1"/>
</dbReference>
<dbReference type="Gene3D" id="3.40.47.10">
    <property type="match status" value="1"/>
</dbReference>
<keyword evidence="1" id="KW-0596">Phosphopantetheine</keyword>
<dbReference type="PROSITE" id="PS50075">
    <property type="entry name" value="CARRIER"/>
    <property type="match status" value="1"/>
</dbReference>
<keyword evidence="4" id="KW-0521">NADP</keyword>
<dbReference type="GO" id="GO:0016491">
    <property type="term" value="F:oxidoreductase activity"/>
    <property type="evidence" value="ECO:0007669"/>
    <property type="project" value="UniProtKB-KW"/>
</dbReference>
<evidence type="ECO:0000256" key="6">
    <source>
        <dbReference type="ARBA" id="ARBA00023268"/>
    </source>
</evidence>
<keyword evidence="7" id="KW-0012">Acyltransferase</keyword>
<feature type="active site" description="Proton donor; for dehydratase activity" evidence="8">
    <location>
        <position position="1183"/>
    </location>
</feature>
<dbReference type="SMART" id="SM00825">
    <property type="entry name" value="PKS_KS"/>
    <property type="match status" value="1"/>
</dbReference>
<reference evidence="12 13" key="1">
    <citation type="submission" date="2020-03" db="EMBL/GenBank/DDBJ databases">
        <title>Draft Genome Sequence of Cudoniella acicularis.</title>
        <authorList>
            <person name="Buettner E."/>
            <person name="Kellner H."/>
        </authorList>
    </citation>
    <scope>NUCLEOTIDE SEQUENCE [LARGE SCALE GENOMIC DNA]</scope>
    <source>
        <strain evidence="12 13">DSM 108380</strain>
    </source>
</reference>
<dbReference type="EMBL" id="JAAMPI010000314">
    <property type="protein sequence ID" value="KAF4632818.1"/>
    <property type="molecule type" value="Genomic_DNA"/>
</dbReference>
<dbReference type="InterPro" id="IPR050091">
    <property type="entry name" value="PKS_NRPS_Biosynth_Enz"/>
</dbReference>
<dbReference type="Pfam" id="PF13847">
    <property type="entry name" value="Methyltransf_31"/>
    <property type="match status" value="1"/>
</dbReference>
<dbReference type="PROSITE" id="PS52019">
    <property type="entry name" value="PKS_MFAS_DH"/>
    <property type="match status" value="1"/>
</dbReference>
<evidence type="ECO:0000313" key="12">
    <source>
        <dbReference type="EMBL" id="KAF4632818.1"/>
    </source>
</evidence>
<dbReference type="InterPro" id="IPR036291">
    <property type="entry name" value="NAD(P)-bd_dom_sf"/>
</dbReference>
<organism evidence="12 13">
    <name type="scientific">Cudoniella acicularis</name>
    <dbReference type="NCBI Taxonomy" id="354080"/>
    <lineage>
        <taxon>Eukaryota</taxon>
        <taxon>Fungi</taxon>
        <taxon>Dikarya</taxon>
        <taxon>Ascomycota</taxon>
        <taxon>Pezizomycotina</taxon>
        <taxon>Leotiomycetes</taxon>
        <taxon>Helotiales</taxon>
        <taxon>Tricladiaceae</taxon>
        <taxon>Cudoniella</taxon>
    </lineage>
</organism>
<dbReference type="Gene3D" id="1.10.1200.10">
    <property type="entry name" value="ACP-like"/>
    <property type="match status" value="1"/>
</dbReference>
<evidence type="ECO:0000256" key="7">
    <source>
        <dbReference type="ARBA" id="ARBA00023315"/>
    </source>
</evidence>
<dbReference type="Pfam" id="PF00107">
    <property type="entry name" value="ADH_zinc_N"/>
    <property type="match status" value="1"/>
</dbReference>
<gene>
    <name evidence="12" type="ORF">G7Y89_g5307</name>
</gene>
<dbReference type="PROSITE" id="PS00606">
    <property type="entry name" value="KS3_1"/>
    <property type="match status" value="1"/>
</dbReference>
<dbReference type="Pfam" id="PF00698">
    <property type="entry name" value="Acyl_transf_1"/>
    <property type="match status" value="1"/>
</dbReference>
<dbReference type="Proteomes" id="UP000566819">
    <property type="component" value="Unassembled WGS sequence"/>
</dbReference>
<dbReference type="PROSITE" id="PS01162">
    <property type="entry name" value="QOR_ZETA_CRYSTAL"/>
    <property type="match status" value="1"/>
</dbReference>
<evidence type="ECO:0008006" key="14">
    <source>
        <dbReference type="Google" id="ProtNLM"/>
    </source>
</evidence>
<dbReference type="InterPro" id="IPR013968">
    <property type="entry name" value="PKS_KR"/>
</dbReference>
<dbReference type="InterPro" id="IPR049900">
    <property type="entry name" value="PKS_mFAS_DH"/>
</dbReference>
<dbReference type="InterPro" id="IPR002364">
    <property type="entry name" value="Quin_OxRdtase/zeta-crystal_CS"/>
</dbReference>
<evidence type="ECO:0000259" key="9">
    <source>
        <dbReference type="PROSITE" id="PS50075"/>
    </source>
</evidence>
<protein>
    <recommendedName>
        <fullName evidence="14">Carrier domain-containing protein</fullName>
    </recommendedName>
</protein>
<dbReference type="Pfam" id="PF08240">
    <property type="entry name" value="ADH_N"/>
    <property type="match status" value="1"/>
</dbReference>
<evidence type="ECO:0000256" key="2">
    <source>
        <dbReference type="ARBA" id="ARBA00022553"/>
    </source>
</evidence>
<feature type="active site" description="Proton acceptor; for dehydratase activity" evidence="8">
    <location>
        <position position="988"/>
    </location>
</feature>
<evidence type="ECO:0000313" key="13">
    <source>
        <dbReference type="Proteomes" id="UP000566819"/>
    </source>
</evidence>
<dbReference type="SMART" id="SM00827">
    <property type="entry name" value="PKS_AT"/>
    <property type="match status" value="1"/>
</dbReference>
<dbReference type="InterPro" id="IPR006162">
    <property type="entry name" value="Ppantetheine_attach_site"/>
</dbReference>
<dbReference type="SMART" id="SM00823">
    <property type="entry name" value="PKS_PP"/>
    <property type="match status" value="1"/>
</dbReference>
<dbReference type="InterPro" id="IPR011032">
    <property type="entry name" value="GroES-like_sf"/>
</dbReference>
<dbReference type="InterPro" id="IPR025714">
    <property type="entry name" value="Methyltranfer_dom"/>
</dbReference>
<dbReference type="SMART" id="SM00822">
    <property type="entry name" value="PKS_KR"/>
    <property type="match status" value="1"/>
</dbReference>